<dbReference type="GO" id="GO:0006508">
    <property type="term" value="P:proteolysis"/>
    <property type="evidence" value="ECO:0007669"/>
    <property type="project" value="UniProtKB-KW"/>
</dbReference>
<evidence type="ECO:0000313" key="10">
    <source>
        <dbReference type="Proteomes" id="UP000198636"/>
    </source>
</evidence>
<keyword evidence="3" id="KW-0645">Protease</keyword>
<feature type="domain" description="LD-carboxypeptidase C-terminal" evidence="8">
    <location>
        <begin position="178"/>
        <end position="294"/>
    </location>
</feature>
<feature type="active site" description="Charge relay system" evidence="6">
    <location>
        <position position="279"/>
    </location>
</feature>
<evidence type="ECO:0000256" key="1">
    <source>
        <dbReference type="ARBA" id="ARBA00010233"/>
    </source>
</evidence>
<dbReference type="InterPro" id="IPR003507">
    <property type="entry name" value="S66_fam"/>
</dbReference>
<dbReference type="EMBL" id="FMUS01000016">
    <property type="protein sequence ID" value="SCY79957.1"/>
    <property type="molecule type" value="Genomic_DNA"/>
</dbReference>
<reference evidence="9 10" key="1">
    <citation type="submission" date="2016-10" db="EMBL/GenBank/DDBJ databases">
        <authorList>
            <person name="de Groot N.N."/>
        </authorList>
    </citation>
    <scope>NUCLEOTIDE SEQUENCE [LARGE SCALE GENOMIC DNA]</scope>
    <source>
        <strain evidence="9 10">DSM 18978</strain>
    </source>
</reference>
<keyword evidence="5" id="KW-0720">Serine protease</keyword>
<feature type="active site" description="Nucleophile" evidence="6">
    <location>
        <position position="109"/>
    </location>
</feature>
<gene>
    <name evidence="9" type="ORF">SAMN03080606_02541</name>
</gene>
<feature type="active site" description="Charge relay system" evidence="6">
    <location>
        <position position="209"/>
    </location>
</feature>
<dbReference type="Proteomes" id="UP000198636">
    <property type="component" value="Unassembled WGS sequence"/>
</dbReference>
<organism evidence="9 10">
    <name type="scientific">Alkaliphilus peptidifermentans DSM 18978</name>
    <dbReference type="NCBI Taxonomy" id="1120976"/>
    <lineage>
        <taxon>Bacteria</taxon>
        <taxon>Bacillati</taxon>
        <taxon>Bacillota</taxon>
        <taxon>Clostridia</taxon>
        <taxon>Peptostreptococcales</taxon>
        <taxon>Natronincolaceae</taxon>
        <taxon>Alkaliphilus</taxon>
    </lineage>
</organism>
<evidence type="ECO:0000256" key="4">
    <source>
        <dbReference type="ARBA" id="ARBA00022801"/>
    </source>
</evidence>
<accession>A0A1G5IVB5</accession>
<comment type="similarity">
    <text evidence="1">Belongs to the peptidase S66 family.</text>
</comment>
<dbReference type="Pfam" id="PF17676">
    <property type="entry name" value="Peptidase_S66C"/>
    <property type="match status" value="1"/>
</dbReference>
<proteinExistence type="inferred from homology"/>
<dbReference type="CDD" id="cd07025">
    <property type="entry name" value="Peptidase_S66"/>
    <property type="match status" value="1"/>
</dbReference>
<dbReference type="InterPro" id="IPR040449">
    <property type="entry name" value="Peptidase_S66_N"/>
</dbReference>
<dbReference type="PIRSF" id="PIRSF028757">
    <property type="entry name" value="LD-carboxypeptidase"/>
    <property type="match status" value="1"/>
</dbReference>
<dbReference type="STRING" id="1120976.SAMN03080606_02541"/>
<name>A0A1G5IVB5_9FIRM</name>
<dbReference type="InterPro" id="IPR029062">
    <property type="entry name" value="Class_I_gatase-like"/>
</dbReference>
<evidence type="ECO:0000256" key="6">
    <source>
        <dbReference type="PIRSR" id="PIRSR028757-1"/>
    </source>
</evidence>
<dbReference type="SUPFAM" id="SSF141986">
    <property type="entry name" value="LD-carboxypeptidase A C-terminal domain-like"/>
    <property type="match status" value="1"/>
</dbReference>
<evidence type="ECO:0000256" key="3">
    <source>
        <dbReference type="ARBA" id="ARBA00022670"/>
    </source>
</evidence>
<dbReference type="GO" id="GO:0008236">
    <property type="term" value="F:serine-type peptidase activity"/>
    <property type="evidence" value="ECO:0007669"/>
    <property type="project" value="UniProtKB-KW"/>
</dbReference>
<sequence>MIKPRALKKGDTIAVVAPSSPATPEKVKNAKVQLEALGFNVIMGKSCYEKHGYLSGIDQIRADDINNMFMNKEVDGIICLRGGYGAAKTLEKLDLDMIKANPKVFVGYSDITALHLAMNQICQLITFHGPMAASDIAGGLDDYSKEHIIKAIMEPTPMGILKNPEEIKTQCLVKGKATGEIVGGNLALVTSTMGTPFEINTKGKLLFLEEIGEEPYRVDRMLTQLALAGKLDDAEGIILGDWNNCNPSKHNESLSLMEVFEEIIVPYQKPTVYDLKAGHCTPKLTIPFGVKATLNADEGILIMEEAATI</sequence>
<protein>
    <submittedName>
        <fullName evidence="9">Muramoyltetrapeptide carboxypeptidase</fullName>
    </submittedName>
</protein>
<dbReference type="InterPro" id="IPR027461">
    <property type="entry name" value="Carboxypeptidase_A_C_sf"/>
</dbReference>
<dbReference type="InterPro" id="IPR027478">
    <property type="entry name" value="LdcA_N"/>
</dbReference>
<keyword evidence="10" id="KW-1185">Reference proteome</keyword>
<evidence type="ECO:0000259" key="7">
    <source>
        <dbReference type="Pfam" id="PF02016"/>
    </source>
</evidence>
<dbReference type="InterPro" id="IPR040921">
    <property type="entry name" value="Peptidase_S66C"/>
</dbReference>
<dbReference type="GO" id="GO:0004180">
    <property type="term" value="F:carboxypeptidase activity"/>
    <property type="evidence" value="ECO:0007669"/>
    <property type="project" value="UniProtKB-KW"/>
</dbReference>
<dbReference type="SUPFAM" id="SSF52317">
    <property type="entry name" value="Class I glutamine amidotransferase-like"/>
    <property type="match status" value="1"/>
</dbReference>
<dbReference type="Gene3D" id="3.40.50.10740">
    <property type="entry name" value="Class I glutamine amidotransferase-like"/>
    <property type="match status" value="1"/>
</dbReference>
<dbReference type="OrthoDB" id="9807329at2"/>
<dbReference type="PANTHER" id="PTHR30237">
    <property type="entry name" value="MURAMOYLTETRAPEPTIDE CARBOXYPEPTIDASE"/>
    <property type="match status" value="1"/>
</dbReference>
<dbReference type="Gene3D" id="3.50.30.60">
    <property type="entry name" value="LD-carboxypeptidase A C-terminal domain-like"/>
    <property type="match status" value="1"/>
</dbReference>
<evidence type="ECO:0000259" key="8">
    <source>
        <dbReference type="Pfam" id="PF17676"/>
    </source>
</evidence>
<evidence type="ECO:0000256" key="5">
    <source>
        <dbReference type="ARBA" id="ARBA00022825"/>
    </source>
</evidence>
<keyword evidence="4" id="KW-0378">Hydrolase</keyword>
<evidence type="ECO:0000313" key="9">
    <source>
        <dbReference type="EMBL" id="SCY79957.1"/>
    </source>
</evidence>
<feature type="domain" description="LD-carboxypeptidase N-terminal" evidence="7">
    <location>
        <begin position="13"/>
        <end position="129"/>
    </location>
</feature>
<dbReference type="RefSeq" id="WP_091543980.1">
    <property type="nucleotide sequence ID" value="NZ_FMUS01000016.1"/>
</dbReference>
<keyword evidence="2 9" id="KW-0121">Carboxypeptidase</keyword>
<dbReference type="Pfam" id="PF02016">
    <property type="entry name" value="Peptidase_S66"/>
    <property type="match status" value="1"/>
</dbReference>
<dbReference type="AlphaFoldDB" id="A0A1G5IVB5"/>
<dbReference type="PANTHER" id="PTHR30237:SF2">
    <property type="entry name" value="MUREIN TETRAPEPTIDE CARBOXYPEPTIDASE"/>
    <property type="match status" value="1"/>
</dbReference>
<evidence type="ECO:0000256" key="2">
    <source>
        <dbReference type="ARBA" id="ARBA00022645"/>
    </source>
</evidence>